<feature type="compositionally biased region" description="Low complexity" evidence="1">
    <location>
        <begin position="424"/>
        <end position="455"/>
    </location>
</feature>
<protein>
    <recommendedName>
        <fullName evidence="3">DUF7908 domain-containing protein</fullName>
    </recommendedName>
</protein>
<dbReference type="AlphaFoldDB" id="A0A2L2TQ56"/>
<dbReference type="Pfam" id="PF25485">
    <property type="entry name" value="DUF7908"/>
    <property type="match status" value="1"/>
</dbReference>
<feature type="domain" description="DUF7908" evidence="3">
    <location>
        <begin position="165"/>
        <end position="296"/>
    </location>
</feature>
<evidence type="ECO:0000259" key="3">
    <source>
        <dbReference type="Pfam" id="PF25485"/>
    </source>
</evidence>
<dbReference type="InterPro" id="IPR057230">
    <property type="entry name" value="DUF7908"/>
</dbReference>
<feature type="region of interest" description="Disordered" evidence="1">
    <location>
        <begin position="424"/>
        <end position="493"/>
    </location>
</feature>
<feature type="region of interest" description="Disordered" evidence="1">
    <location>
        <begin position="350"/>
        <end position="382"/>
    </location>
</feature>
<dbReference type="Proteomes" id="UP000245910">
    <property type="component" value="Chromosome III"/>
</dbReference>
<evidence type="ECO:0000313" key="4">
    <source>
        <dbReference type="EMBL" id="CEI68021.1"/>
    </source>
</evidence>
<accession>A0A2L2TQ56</accession>
<evidence type="ECO:0000313" key="5">
    <source>
        <dbReference type="Proteomes" id="UP000245910"/>
    </source>
</evidence>
<name>A0A2L2TQ56_9HYPO</name>
<organism evidence="4 5">
    <name type="scientific">Fusarium venenatum</name>
    <dbReference type="NCBI Taxonomy" id="56646"/>
    <lineage>
        <taxon>Eukaryota</taxon>
        <taxon>Fungi</taxon>
        <taxon>Dikarya</taxon>
        <taxon>Ascomycota</taxon>
        <taxon>Pezizomycotina</taxon>
        <taxon>Sordariomycetes</taxon>
        <taxon>Hypocreomycetidae</taxon>
        <taxon>Hypocreales</taxon>
        <taxon>Nectriaceae</taxon>
        <taxon>Fusarium</taxon>
    </lineage>
</organism>
<reference evidence="5" key="1">
    <citation type="submission" date="2014-10" db="EMBL/GenBank/DDBJ databases">
        <authorList>
            <person name="King R."/>
        </authorList>
    </citation>
    <scope>NUCLEOTIDE SEQUENCE [LARGE SCALE GENOMIC DNA]</scope>
    <source>
        <strain evidence="5">A3/5</strain>
    </source>
</reference>
<proteinExistence type="predicted"/>
<dbReference type="STRING" id="56646.A0A2L2TQ56"/>
<feature type="compositionally biased region" description="Low complexity" evidence="1">
    <location>
        <begin position="464"/>
        <end position="486"/>
    </location>
</feature>
<feature type="chain" id="PRO_5014662928" description="DUF7908 domain-containing protein" evidence="2">
    <location>
        <begin position="20"/>
        <end position="740"/>
    </location>
</feature>
<sequence>MKTHIFTTTLLGAVGIVTAANQASMDMDSWCITYLSTYLAPVSNQASALPSTKREAEESIATDSRRLPLVPSIPLTFGRNTSTPMTRSILSENNQDASTLDTSLISLQSTDTSRPSPVSAETSDLNVKPTGSLTDELATTSTLIQDLSSTASTNVFPTSSSMTEPAGRSIILQVSISDNERRVRNKRATGGFVGIDNPDVCTFAAIFNLAEGQLFDGGVPIYYSGEEFKDLAGQGIPSGDSITTTFATPDKFLVFRNSGLPNGDAGFCQDSNGQVYITFTERPPGCIPVNLAVYNVEQCQDGRLIGDADLTSTPYDIVTSETVIPEAISSESVTSIEGISSVVETQSIESESEGLLMSTSAMVSSRETDSSAKPSSFTTTIPTSGIAPAQSSIFSQHPNKEASSSIDIDDSTVLESTISTLSETTSPRTLDMTSGTISSIDISPIDTTTTADTTTASELEAINTDSTTTEDQQTTDSPTVTEDTTSATPIPTFANLPCNDLDSPYQDPSGVSFDILCNNQPRAYIPLENIQTDSFTACVKFCAEDTRCAGLQYLKNTRLCGMFSNSFDGYEETTEIDVAIRILDDGSQITTNSDTTTAQDPTTIADTTTTALSTTTAADPVPPFVEASCNEVSSPYDDPIGVSFDVLCNYGIYGNDLIDILPGNVFTACVRHCALDDRCAIVHFDRPVSLCVLYSDFEEYFDDIQFDAAIRKSGDENPTTTEDTTTTALFTTTDADSVPA</sequence>
<feature type="region of interest" description="Disordered" evidence="1">
    <location>
        <begin position="108"/>
        <end position="132"/>
    </location>
</feature>
<keyword evidence="5" id="KW-1185">Reference proteome</keyword>
<dbReference type="EMBL" id="LN649231">
    <property type="protein sequence ID" value="CEI68021.1"/>
    <property type="molecule type" value="Genomic_DNA"/>
</dbReference>
<evidence type="ECO:0000256" key="2">
    <source>
        <dbReference type="SAM" id="SignalP"/>
    </source>
</evidence>
<keyword evidence="2" id="KW-0732">Signal</keyword>
<feature type="compositionally biased region" description="Polar residues" evidence="1">
    <location>
        <begin position="357"/>
        <end position="382"/>
    </location>
</feature>
<evidence type="ECO:0000256" key="1">
    <source>
        <dbReference type="SAM" id="MobiDB-lite"/>
    </source>
</evidence>
<feature type="signal peptide" evidence="2">
    <location>
        <begin position="1"/>
        <end position="19"/>
    </location>
</feature>